<feature type="domain" description="Aminotransferase class I/classII large" evidence="2">
    <location>
        <begin position="36"/>
        <end position="311"/>
    </location>
</feature>
<dbReference type="FunFam" id="3.40.640.10:FF:000080">
    <property type="entry name" value="Aminotransferase, putative"/>
    <property type="match status" value="1"/>
</dbReference>
<dbReference type="Proteomes" id="UP000226031">
    <property type="component" value="Unassembled WGS sequence"/>
</dbReference>
<dbReference type="InterPro" id="IPR015421">
    <property type="entry name" value="PyrdxlP-dep_Trfase_major"/>
</dbReference>
<dbReference type="GO" id="GO:0047536">
    <property type="term" value="F:2-aminoadipate transaminase activity"/>
    <property type="evidence" value="ECO:0007669"/>
    <property type="project" value="TreeGrafter"/>
</dbReference>
<evidence type="ECO:0000256" key="1">
    <source>
        <dbReference type="SAM" id="MobiDB-lite"/>
    </source>
</evidence>
<evidence type="ECO:0000313" key="4">
    <source>
        <dbReference type="Proteomes" id="UP000226031"/>
    </source>
</evidence>
<dbReference type="Gene3D" id="3.90.1150.10">
    <property type="entry name" value="Aspartate Aminotransferase, domain 1"/>
    <property type="match status" value="1"/>
</dbReference>
<dbReference type="Gene3D" id="3.40.640.10">
    <property type="entry name" value="Type I PLP-dependent aspartate aminotransferase-like (Major domain)"/>
    <property type="match status" value="1"/>
</dbReference>
<comment type="caution">
    <text evidence="3">The sequence shown here is derived from an EMBL/GenBank/DDBJ whole genome shotgun (WGS) entry which is preliminary data.</text>
</comment>
<dbReference type="GO" id="GO:0030170">
    <property type="term" value="F:pyridoxal phosphate binding"/>
    <property type="evidence" value="ECO:0007669"/>
    <property type="project" value="InterPro"/>
</dbReference>
<feature type="compositionally biased region" description="Basic and acidic residues" evidence="1">
    <location>
        <begin position="145"/>
        <end position="178"/>
    </location>
</feature>
<protein>
    <recommendedName>
        <fullName evidence="2">Aminotransferase class I/classII large domain-containing protein</fullName>
    </recommendedName>
</protein>
<gene>
    <name evidence="3" type="ORF">GX50_01752</name>
</gene>
<dbReference type="InterPro" id="IPR004839">
    <property type="entry name" value="Aminotransferase_I/II_large"/>
</dbReference>
<dbReference type="EMBL" id="PDND01000022">
    <property type="protein sequence ID" value="PGH35414.1"/>
    <property type="molecule type" value="Genomic_DNA"/>
</dbReference>
<sequence>MPMPINLFRGWPNPSLHPRSALTAATTAILSNPLLSTPALNYGPDEGDPSLRTEIARWLSDFYVPPSPVTASRICITGGASQNLACLLQVFSDPLYTKNVWMVAPTYYLACRIFDDAGFAGRLRGVREDGEGLDVGDLEKGLEGCEERARAEREREGEGERNRNRSGNRGEENFEPRRTFKPSRPWRKLYKHIVYTTPTFSNPSTKVMSLRRREELVRLARKYEALIISDDVYDHLQWPASPSSPQTEYPDKAVVPRVVDIDRFLDGGPLDEFGNAVSNGSFSKLIGAGCRVGWAEGTEKLVYGLSQVGSSRSGGCPSQFTSTFIRELLTTNALQTHIRTVLQPAYSNRYHALTGAVRKHLVPLGVSLPNDPVNTKTSADVDSNANTISTCAGSKSGIAGGYFLWLRLPPGLRASDLAKKAQAEENLMIAGGNLFKVVREDYDDGEDDDGREKGAEDFEGFVRLCFAWEEDGRFDEGVERLARLVRRELRAGATDELYS</sequence>
<proteinExistence type="predicted"/>
<dbReference type="AlphaFoldDB" id="A0A2B7ZG23"/>
<evidence type="ECO:0000313" key="3">
    <source>
        <dbReference type="EMBL" id="PGH35414.1"/>
    </source>
</evidence>
<reference evidence="3 4" key="1">
    <citation type="submission" date="2017-10" db="EMBL/GenBank/DDBJ databases">
        <title>Comparative genomics in systemic dimorphic fungi from Ajellomycetaceae.</title>
        <authorList>
            <person name="Munoz J.F."/>
            <person name="Mcewen J.G."/>
            <person name="Clay O.K."/>
            <person name="Cuomo C.A."/>
        </authorList>
    </citation>
    <scope>NUCLEOTIDE SEQUENCE [LARGE SCALE GENOMIC DNA]</scope>
    <source>
        <strain evidence="3 4">UAMH4076</strain>
    </source>
</reference>
<dbReference type="PANTHER" id="PTHR42858:SF1">
    <property type="entry name" value="LD15494P"/>
    <property type="match status" value="1"/>
</dbReference>
<organism evidence="3 4">
    <name type="scientific">[Emmonsia] crescens</name>
    <dbReference type="NCBI Taxonomy" id="73230"/>
    <lineage>
        <taxon>Eukaryota</taxon>
        <taxon>Fungi</taxon>
        <taxon>Dikarya</taxon>
        <taxon>Ascomycota</taxon>
        <taxon>Pezizomycotina</taxon>
        <taxon>Eurotiomycetes</taxon>
        <taxon>Eurotiomycetidae</taxon>
        <taxon>Onygenales</taxon>
        <taxon>Ajellomycetaceae</taxon>
        <taxon>Emergomyces</taxon>
    </lineage>
</organism>
<dbReference type="InterPro" id="IPR015422">
    <property type="entry name" value="PyrdxlP-dep_Trfase_small"/>
</dbReference>
<evidence type="ECO:0000259" key="2">
    <source>
        <dbReference type="Pfam" id="PF00155"/>
    </source>
</evidence>
<name>A0A2B7ZG23_9EURO</name>
<dbReference type="VEuPathDB" id="FungiDB:EMCG_04957"/>
<dbReference type="InterPro" id="IPR015424">
    <property type="entry name" value="PyrdxlP-dep_Trfase"/>
</dbReference>
<dbReference type="PANTHER" id="PTHR42858">
    <property type="entry name" value="AMINOTRANSFERASE"/>
    <property type="match status" value="1"/>
</dbReference>
<dbReference type="CDD" id="cd00609">
    <property type="entry name" value="AAT_like"/>
    <property type="match status" value="1"/>
</dbReference>
<dbReference type="SUPFAM" id="SSF53383">
    <property type="entry name" value="PLP-dependent transferases"/>
    <property type="match status" value="1"/>
</dbReference>
<accession>A0A2B7ZG23</accession>
<keyword evidence="4" id="KW-1185">Reference proteome</keyword>
<dbReference type="Pfam" id="PF00155">
    <property type="entry name" value="Aminotran_1_2"/>
    <property type="match status" value="1"/>
</dbReference>
<dbReference type="STRING" id="73230.A0A2B7ZG23"/>
<feature type="region of interest" description="Disordered" evidence="1">
    <location>
        <begin position="145"/>
        <end position="180"/>
    </location>
</feature>